<evidence type="ECO:0000256" key="3">
    <source>
        <dbReference type="ARBA" id="ARBA00022737"/>
    </source>
</evidence>
<evidence type="ECO:0000256" key="4">
    <source>
        <dbReference type="ARBA" id="ARBA00023004"/>
    </source>
</evidence>
<keyword evidence="8" id="KW-1185">Reference proteome</keyword>
<feature type="domain" description="4Fe-4S ferredoxin-type" evidence="6">
    <location>
        <begin position="89"/>
        <end position="120"/>
    </location>
</feature>
<name>A0A3S0IV54_9GAMM</name>
<evidence type="ECO:0000256" key="2">
    <source>
        <dbReference type="ARBA" id="ARBA00022723"/>
    </source>
</evidence>
<dbReference type="PROSITE" id="PS51379">
    <property type="entry name" value="4FE4S_FER_2"/>
    <property type="match status" value="3"/>
</dbReference>
<dbReference type="SUPFAM" id="SSF54862">
    <property type="entry name" value="4Fe-4S ferredoxins"/>
    <property type="match status" value="1"/>
</dbReference>
<dbReference type="GO" id="GO:0046872">
    <property type="term" value="F:metal ion binding"/>
    <property type="evidence" value="ECO:0007669"/>
    <property type="project" value="UniProtKB-KW"/>
</dbReference>
<keyword evidence="2" id="KW-0479">Metal-binding</keyword>
<organism evidence="7 8">
    <name type="scientific">Shewanella canadensis</name>
    <dbReference type="NCBI Taxonomy" id="271096"/>
    <lineage>
        <taxon>Bacteria</taxon>
        <taxon>Pseudomonadati</taxon>
        <taxon>Pseudomonadota</taxon>
        <taxon>Gammaproteobacteria</taxon>
        <taxon>Alteromonadales</taxon>
        <taxon>Shewanellaceae</taxon>
        <taxon>Shewanella</taxon>
    </lineage>
</organism>
<dbReference type="FunFam" id="3.30.70.20:FF:000014">
    <property type="entry name" value="Cytochrome c nitrite reductase, Fe-S protein"/>
    <property type="match status" value="1"/>
</dbReference>
<evidence type="ECO:0000313" key="8">
    <source>
        <dbReference type="Proteomes" id="UP000267448"/>
    </source>
</evidence>
<dbReference type="GO" id="GO:0051539">
    <property type="term" value="F:4 iron, 4 sulfur cluster binding"/>
    <property type="evidence" value="ECO:0007669"/>
    <property type="project" value="UniProtKB-KW"/>
</dbReference>
<accession>A0A3S0IV54</accession>
<dbReference type="Proteomes" id="UP000267448">
    <property type="component" value="Unassembled WGS sequence"/>
</dbReference>
<dbReference type="PANTHER" id="PTHR43177:SF3">
    <property type="entry name" value="PROTEIN NRFC HOMOLOG"/>
    <property type="match status" value="1"/>
</dbReference>
<dbReference type="InterPro" id="IPR050954">
    <property type="entry name" value="ET_IronSulfur_Cluster-Binding"/>
</dbReference>
<dbReference type="PANTHER" id="PTHR43177">
    <property type="entry name" value="PROTEIN NRFC"/>
    <property type="match status" value="1"/>
</dbReference>
<evidence type="ECO:0000256" key="5">
    <source>
        <dbReference type="ARBA" id="ARBA00023014"/>
    </source>
</evidence>
<protein>
    <submittedName>
        <fullName evidence="7">4Fe-4S dicluster domain-containing protein</fullName>
    </submittedName>
</protein>
<proteinExistence type="predicted"/>
<keyword evidence="1" id="KW-0004">4Fe-4S</keyword>
<comment type="caution">
    <text evidence="7">The sequence shown here is derived from an EMBL/GenBank/DDBJ whole genome shotgun (WGS) entry which is preliminary data.</text>
</comment>
<dbReference type="Gene3D" id="3.30.70.20">
    <property type="match status" value="2"/>
</dbReference>
<reference evidence="7 8" key="1">
    <citation type="submission" date="2018-12" db="EMBL/GenBank/DDBJ databases">
        <authorList>
            <person name="Yu L."/>
        </authorList>
    </citation>
    <scope>NUCLEOTIDE SEQUENCE [LARGE SCALE GENOMIC DNA]</scope>
    <source>
        <strain evidence="7 8">HAW-EB2</strain>
    </source>
</reference>
<dbReference type="AlphaFoldDB" id="A0A3S0IV54"/>
<dbReference type="Pfam" id="PF13247">
    <property type="entry name" value="Fer4_11"/>
    <property type="match status" value="1"/>
</dbReference>
<sequence>MENKRRLFLKCACATAVGAVGSTKLIAAQSDTKTDTTEAEVNYALIHDETKCIGCEVCVDACRETNNVPEGVSRLEIVKTGPFGEYPDQYFSFSRKSCQQCDGTPCVNVCPTGAAYKDPKTGIVSVDSWKCVGCMYCIAACPYQVRFINPVTKAADKCDFCKETRLKEGKSPACVAACPTKALVFGNLKDPDSEIVKVLKTTPNYRRKTELGTRPKLFRIATKSGEIKL</sequence>
<gene>
    <name evidence="7" type="ORF">EKG38_00505</name>
</gene>
<dbReference type="Pfam" id="PF00037">
    <property type="entry name" value="Fer4"/>
    <property type="match status" value="1"/>
</dbReference>
<dbReference type="OrthoDB" id="9779457at2"/>
<dbReference type="InterPro" id="IPR017900">
    <property type="entry name" value="4Fe4S_Fe_S_CS"/>
</dbReference>
<evidence type="ECO:0000256" key="1">
    <source>
        <dbReference type="ARBA" id="ARBA00022485"/>
    </source>
</evidence>
<dbReference type="EMBL" id="RXNU01000001">
    <property type="protein sequence ID" value="RTR40440.1"/>
    <property type="molecule type" value="Genomic_DNA"/>
</dbReference>
<dbReference type="CDD" id="cd10551">
    <property type="entry name" value="PsrB"/>
    <property type="match status" value="1"/>
</dbReference>
<dbReference type="PROSITE" id="PS00198">
    <property type="entry name" value="4FE4S_FER_1"/>
    <property type="match status" value="1"/>
</dbReference>
<keyword evidence="4" id="KW-0408">Iron</keyword>
<evidence type="ECO:0000313" key="7">
    <source>
        <dbReference type="EMBL" id="RTR40440.1"/>
    </source>
</evidence>
<dbReference type="RefSeq" id="WP_126517682.1">
    <property type="nucleotide sequence ID" value="NZ_RXNU01000001.1"/>
</dbReference>
<keyword evidence="5" id="KW-0411">Iron-sulfur</keyword>
<feature type="domain" description="4Fe-4S ferredoxin-type" evidence="6">
    <location>
        <begin position="122"/>
        <end position="151"/>
    </location>
</feature>
<evidence type="ECO:0000259" key="6">
    <source>
        <dbReference type="PROSITE" id="PS51379"/>
    </source>
</evidence>
<feature type="domain" description="4Fe-4S ferredoxin-type" evidence="6">
    <location>
        <begin position="43"/>
        <end position="71"/>
    </location>
</feature>
<keyword evidence="3" id="KW-0677">Repeat</keyword>
<dbReference type="InterPro" id="IPR017896">
    <property type="entry name" value="4Fe4S_Fe-S-bd"/>
</dbReference>